<evidence type="ECO:0000259" key="6">
    <source>
        <dbReference type="SMART" id="SM00833"/>
    </source>
</evidence>
<dbReference type="InterPro" id="IPR011629">
    <property type="entry name" value="CobW-like_C"/>
</dbReference>
<evidence type="ECO:0000313" key="7">
    <source>
        <dbReference type="EMBL" id="MBD8497517.1"/>
    </source>
</evidence>
<keyword evidence="1" id="KW-0547">Nucleotide-binding</keyword>
<dbReference type="Pfam" id="PF07683">
    <property type="entry name" value="CobW_C"/>
    <property type="match status" value="1"/>
</dbReference>
<gene>
    <name evidence="7" type="ORF">IFO66_04290</name>
</gene>
<reference evidence="7 8" key="1">
    <citation type="submission" date="2020-09" db="EMBL/GenBank/DDBJ databases">
        <title>Paenibacillus sp. CAU 1523 isolated from sand of Haeundae Beach.</title>
        <authorList>
            <person name="Kim W."/>
        </authorList>
    </citation>
    <scope>NUCLEOTIDE SEQUENCE [LARGE SCALE GENOMIC DNA]</scope>
    <source>
        <strain evidence="7 8">CAU 1523</strain>
    </source>
</reference>
<organism evidence="7 8">
    <name type="scientific">Paenibacillus arenosi</name>
    <dbReference type="NCBI Taxonomy" id="2774142"/>
    <lineage>
        <taxon>Bacteria</taxon>
        <taxon>Bacillati</taxon>
        <taxon>Bacillota</taxon>
        <taxon>Bacilli</taxon>
        <taxon>Bacillales</taxon>
        <taxon>Paenibacillaceae</taxon>
        <taxon>Paenibacillus</taxon>
    </lineage>
</organism>
<dbReference type="PANTHER" id="PTHR13748:SF62">
    <property type="entry name" value="COBW DOMAIN-CONTAINING PROTEIN"/>
    <property type="match status" value="1"/>
</dbReference>
<keyword evidence="2" id="KW-0378">Hydrolase</keyword>
<evidence type="ECO:0000256" key="3">
    <source>
        <dbReference type="ARBA" id="ARBA00023186"/>
    </source>
</evidence>
<dbReference type="Proteomes" id="UP000634529">
    <property type="component" value="Unassembled WGS sequence"/>
</dbReference>
<accession>A0ABR9AU25</accession>
<protein>
    <submittedName>
        <fullName evidence="7">GTP-binding protein</fullName>
    </submittedName>
</protein>
<evidence type="ECO:0000256" key="4">
    <source>
        <dbReference type="ARBA" id="ARBA00034320"/>
    </source>
</evidence>
<keyword evidence="3" id="KW-0143">Chaperone</keyword>
<feature type="domain" description="CobW C-terminal" evidence="6">
    <location>
        <begin position="264"/>
        <end position="351"/>
    </location>
</feature>
<comment type="similarity">
    <text evidence="4">Belongs to the SIMIBI class G3E GTPase family. ZNG1 subfamily.</text>
</comment>
<dbReference type="InterPro" id="IPR027417">
    <property type="entry name" value="P-loop_NTPase"/>
</dbReference>
<dbReference type="SUPFAM" id="SSF90002">
    <property type="entry name" value="Hypothetical protein YjiA, C-terminal domain"/>
    <property type="match status" value="1"/>
</dbReference>
<evidence type="ECO:0000256" key="1">
    <source>
        <dbReference type="ARBA" id="ARBA00022741"/>
    </source>
</evidence>
<dbReference type="InterPro" id="IPR051316">
    <property type="entry name" value="Zinc-reg_GTPase_activator"/>
</dbReference>
<dbReference type="Pfam" id="PF02492">
    <property type="entry name" value="cobW"/>
    <property type="match status" value="1"/>
</dbReference>
<dbReference type="Gene3D" id="3.30.1220.10">
    <property type="entry name" value="CobW-like, C-terminal domain"/>
    <property type="match status" value="1"/>
</dbReference>
<dbReference type="SMART" id="SM00833">
    <property type="entry name" value="CobW_C"/>
    <property type="match status" value="1"/>
</dbReference>
<dbReference type="PANTHER" id="PTHR13748">
    <property type="entry name" value="COBW-RELATED"/>
    <property type="match status" value="1"/>
</dbReference>
<dbReference type="Gene3D" id="3.40.50.300">
    <property type="entry name" value="P-loop containing nucleotide triphosphate hydrolases"/>
    <property type="match status" value="1"/>
</dbReference>
<sequence length="353" mass="39825">MDLLTSSSERQDIPVVILAGFLGSGKTTLLQQWTQQCLQQGMKPAVIMNEAGDVNLDGQLLPEEVNMEELLGGCICCSIRGDFGMKLLELVQDHQPDVVYVECTGIAEPMELVDALTDVSLYAPIQLTHIVTLVDSLQMSHWIDDAAAVSKPSRKMMHLLQEQIRAANLLIVNKCDLVQEKDIQRVEQQLKQWNKEATIVYAEQAQVKPEQWQRSLMLSEELSNVSYQREEVSTIPSSCACQGEHVHGVGCEAHAHHQSSHAHVTVWTRALPTSVDSHTFEQWLKGLPQQVYRAKGIVTFSDTTTRYMFQFAYRQTEFIPIRPQGEIDDVIVLIGEQMDAEQLYVELQHMLRA</sequence>
<evidence type="ECO:0000256" key="5">
    <source>
        <dbReference type="ARBA" id="ARBA00049117"/>
    </source>
</evidence>
<keyword evidence="8" id="KW-1185">Reference proteome</keyword>
<proteinExistence type="inferred from homology"/>
<name>A0ABR9AU25_9BACL</name>
<evidence type="ECO:0000256" key="2">
    <source>
        <dbReference type="ARBA" id="ARBA00022801"/>
    </source>
</evidence>
<dbReference type="SUPFAM" id="SSF52540">
    <property type="entry name" value="P-loop containing nucleoside triphosphate hydrolases"/>
    <property type="match status" value="1"/>
</dbReference>
<comment type="catalytic activity">
    <reaction evidence="5">
        <text>GTP + H2O = GDP + phosphate + H(+)</text>
        <dbReference type="Rhea" id="RHEA:19669"/>
        <dbReference type="ChEBI" id="CHEBI:15377"/>
        <dbReference type="ChEBI" id="CHEBI:15378"/>
        <dbReference type="ChEBI" id="CHEBI:37565"/>
        <dbReference type="ChEBI" id="CHEBI:43474"/>
        <dbReference type="ChEBI" id="CHEBI:58189"/>
    </reaction>
    <physiologicalReaction direction="left-to-right" evidence="5">
        <dbReference type="Rhea" id="RHEA:19670"/>
    </physiologicalReaction>
</comment>
<evidence type="ECO:0000313" key="8">
    <source>
        <dbReference type="Proteomes" id="UP000634529"/>
    </source>
</evidence>
<comment type="caution">
    <text evidence="7">The sequence shown here is derived from an EMBL/GenBank/DDBJ whole genome shotgun (WGS) entry which is preliminary data.</text>
</comment>
<dbReference type="CDD" id="cd03112">
    <property type="entry name" value="CobW-like"/>
    <property type="match status" value="1"/>
</dbReference>
<dbReference type="InterPro" id="IPR003495">
    <property type="entry name" value="CobW/HypB/UreG_nucleotide-bd"/>
</dbReference>
<dbReference type="EMBL" id="JACYTN010000002">
    <property type="protein sequence ID" value="MBD8497517.1"/>
    <property type="molecule type" value="Genomic_DNA"/>
</dbReference>
<dbReference type="InterPro" id="IPR036627">
    <property type="entry name" value="CobW-likC_sf"/>
</dbReference>